<keyword evidence="2" id="KW-1185">Reference proteome</keyword>
<organism evidence="1 2">
    <name type="scientific">Cichorium intybus</name>
    <name type="common">Chicory</name>
    <dbReference type="NCBI Taxonomy" id="13427"/>
    <lineage>
        <taxon>Eukaryota</taxon>
        <taxon>Viridiplantae</taxon>
        <taxon>Streptophyta</taxon>
        <taxon>Embryophyta</taxon>
        <taxon>Tracheophyta</taxon>
        <taxon>Spermatophyta</taxon>
        <taxon>Magnoliopsida</taxon>
        <taxon>eudicotyledons</taxon>
        <taxon>Gunneridae</taxon>
        <taxon>Pentapetalae</taxon>
        <taxon>asterids</taxon>
        <taxon>campanulids</taxon>
        <taxon>Asterales</taxon>
        <taxon>Asteraceae</taxon>
        <taxon>Cichorioideae</taxon>
        <taxon>Cichorieae</taxon>
        <taxon>Cichoriinae</taxon>
        <taxon>Cichorium</taxon>
    </lineage>
</organism>
<dbReference type="Proteomes" id="UP001055811">
    <property type="component" value="Linkage Group LG01"/>
</dbReference>
<reference evidence="1 2" key="2">
    <citation type="journal article" date="2022" name="Mol. Ecol. Resour.">
        <title>The genomes of chicory, endive, great burdock and yacon provide insights into Asteraceae paleo-polyploidization history and plant inulin production.</title>
        <authorList>
            <person name="Fan W."/>
            <person name="Wang S."/>
            <person name="Wang H."/>
            <person name="Wang A."/>
            <person name="Jiang F."/>
            <person name="Liu H."/>
            <person name="Zhao H."/>
            <person name="Xu D."/>
            <person name="Zhang Y."/>
        </authorList>
    </citation>
    <scope>NUCLEOTIDE SEQUENCE [LARGE SCALE GENOMIC DNA]</scope>
    <source>
        <strain evidence="2">cv. Punajuju</strain>
        <tissue evidence="1">Leaves</tissue>
    </source>
</reference>
<gene>
    <name evidence="1" type="ORF">L2E82_03997</name>
</gene>
<comment type="caution">
    <text evidence="1">The sequence shown here is derived from an EMBL/GenBank/DDBJ whole genome shotgun (WGS) entry which is preliminary data.</text>
</comment>
<evidence type="ECO:0000313" key="2">
    <source>
        <dbReference type="Proteomes" id="UP001055811"/>
    </source>
</evidence>
<proteinExistence type="predicted"/>
<reference evidence="2" key="1">
    <citation type="journal article" date="2022" name="Mol. Ecol. Resour.">
        <title>The genomes of chicory, endive, great burdock and yacon provide insights into Asteraceae palaeo-polyploidization history and plant inulin production.</title>
        <authorList>
            <person name="Fan W."/>
            <person name="Wang S."/>
            <person name="Wang H."/>
            <person name="Wang A."/>
            <person name="Jiang F."/>
            <person name="Liu H."/>
            <person name="Zhao H."/>
            <person name="Xu D."/>
            <person name="Zhang Y."/>
        </authorList>
    </citation>
    <scope>NUCLEOTIDE SEQUENCE [LARGE SCALE GENOMIC DNA]</scope>
    <source>
        <strain evidence="2">cv. Punajuju</strain>
    </source>
</reference>
<accession>A0ACB9H4G6</accession>
<dbReference type="EMBL" id="CM042009">
    <property type="protein sequence ID" value="KAI3790733.1"/>
    <property type="molecule type" value="Genomic_DNA"/>
</dbReference>
<sequence length="262" mass="30357">MVMWRAFRFVSNAKQNKLPDVAAINCLDWCEVDSDVVNVLTHTASVTLDSEHCKRIKELKRLHRIQDLKELDVDNTKNATLKQVVGLKKQKGHKITSNRSDQYSLKEGICEGVEFNIDRCTEKFDRPYSEEVNTFEEKEAIEEVENQDISGSCVDGGALWDIFRREDTPKLEKYLNKHFKEFRHVFCCPVKQVIHPIHDQTFYLTMEHKRKLKEEFGIEAWSFVQKLGDAVFIPAGCVHQVKKLALYAMKAAVEDLEKIVPK</sequence>
<name>A0ACB9H4G6_CICIN</name>
<protein>
    <submittedName>
        <fullName evidence="1">Uncharacterized protein</fullName>
    </submittedName>
</protein>
<evidence type="ECO:0000313" key="1">
    <source>
        <dbReference type="EMBL" id="KAI3790733.1"/>
    </source>
</evidence>